<reference evidence="1 2" key="1">
    <citation type="submission" date="2015-09" db="EMBL/GenBank/DDBJ databases">
        <authorList>
            <consortium name="Pathogen Informatics"/>
        </authorList>
    </citation>
    <scope>NUCLEOTIDE SEQUENCE [LARGE SCALE GENOMIC DNA]</scope>
    <source>
        <strain evidence="1 2">2789STDY5834855</strain>
    </source>
</reference>
<gene>
    <name evidence="1" type="ORF">ERS852470_02940</name>
</gene>
<sequence length="97" mass="11576">MDLEKVYPEEIKILNDIYRRYDNLIEEDIAGAFKLQKDAIQAYHRWSSIKYYTKKGLKRGQESALKERLEEICSYLKYIHTSSKATWLKAKEDLRSV</sequence>
<protein>
    <submittedName>
        <fullName evidence="1">Uncharacterized protein</fullName>
    </submittedName>
</protein>
<dbReference type="RefSeq" id="WP_055277607.1">
    <property type="nucleotide sequence ID" value="NZ_CYZV01000037.1"/>
</dbReference>
<dbReference type="AlphaFoldDB" id="A0A174GV07"/>
<evidence type="ECO:0000313" key="2">
    <source>
        <dbReference type="Proteomes" id="UP000095558"/>
    </source>
</evidence>
<dbReference type="EMBL" id="CYZV01000037">
    <property type="protein sequence ID" value="CUO64679.1"/>
    <property type="molecule type" value="Genomic_DNA"/>
</dbReference>
<proteinExistence type="predicted"/>
<accession>A0A174GV07</accession>
<dbReference type="OrthoDB" id="1913106at2"/>
<evidence type="ECO:0000313" key="1">
    <source>
        <dbReference type="EMBL" id="CUO64679.1"/>
    </source>
</evidence>
<name>A0A174GV07_9CLOT</name>
<dbReference type="Proteomes" id="UP000095558">
    <property type="component" value="Unassembled WGS sequence"/>
</dbReference>
<organism evidence="1 2">
    <name type="scientific">Clostridium disporicum</name>
    <dbReference type="NCBI Taxonomy" id="84024"/>
    <lineage>
        <taxon>Bacteria</taxon>
        <taxon>Bacillati</taxon>
        <taxon>Bacillota</taxon>
        <taxon>Clostridia</taxon>
        <taxon>Eubacteriales</taxon>
        <taxon>Clostridiaceae</taxon>
        <taxon>Clostridium</taxon>
    </lineage>
</organism>